<gene>
    <name evidence="1" type="ORF">CNYM01_13607</name>
</gene>
<dbReference type="EMBL" id="JEMN01000487">
    <property type="protein sequence ID" value="KXH60693.1"/>
    <property type="molecule type" value="Genomic_DNA"/>
</dbReference>
<accession>A0A135UJX0</accession>
<protein>
    <submittedName>
        <fullName evidence="1">Uncharacterized protein</fullName>
    </submittedName>
</protein>
<reference evidence="1 2" key="1">
    <citation type="submission" date="2014-02" db="EMBL/GenBank/DDBJ databases">
        <title>The genome sequence of Colletotrichum nymphaeae SA-01.</title>
        <authorList>
            <person name="Baroncelli R."/>
            <person name="Thon M.R."/>
        </authorList>
    </citation>
    <scope>NUCLEOTIDE SEQUENCE [LARGE SCALE GENOMIC DNA]</scope>
    <source>
        <strain evidence="1 2">SA-01</strain>
    </source>
</reference>
<name>A0A135UJX0_9PEZI</name>
<keyword evidence="2" id="KW-1185">Reference proteome</keyword>
<comment type="caution">
    <text evidence="1">The sequence shown here is derived from an EMBL/GenBank/DDBJ whole genome shotgun (WGS) entry which is preliminary data.</text>
</comment>
<sequence length="88" mass="9876">MALVVNATRRYKNSKRAAANGDETRLIALVHPDNLLDVEGFPATIGEFWTMDDGDLRQLATNLGMKSEDVVYTKLMHEVYERIAGTSY</sequence>
<dbReference type="AlphaFoldDB" id="A0A135UJX0"/>
<dbReference type="OrthoDB" id="10602135at2759"/>
<evidence type="ECO:0000313" key="1">
    <source>
        <dbReference type="EMBL" id="KXH60693.1"/>
    </source>
</evidence>
<evidence type="ECO:0000313" key="2">
    <source>
        <dbReference type="Proteomes" id="UP000070054"/>
    </source>
</evidence>
<dbReference type="Proteomes" id="UP000070054">
    <property type="component" value="Unassembled WGS sequence"/>
</dbReference>
<organism evidence="1 2">
    <name type="scientific">Colletotrichum nymphaeae SA-01</name>
    <dbReference type="NCBI Taxonomy" id="1460502"/>
    <lineage>
        <taxon>Eukaryota</taxon>
        <taxon>Fungi</taxon>
        <taxon>Dikarya</taxon>
        <taxon>Ascomycota</taxon>
        <taxon>Pezizomycotina</taxon>
        <taxon>Sordariomycetes</taxon>
        <taxon>Hypocreomycetidae</taxon>
        <taxon>Glomerellales</taxon>
        <taxon>Glomerellaceae</taxon>
        <taxon>Colletotrichum</taxon>
        <taxon>Colletotrichum acutatum species complex</taxon>
    </lineage>
</organism>
<proteinExistence type="predicted"/>